<evidence type="ECO:0000313" key="3">
    <source>
        <dbReference type="Proteomes" id="UP000550501"/>
    </source>
</evidence>
<dbReference type="Proteomes" id="UP000550501">
    <property type="component" value="Unassembled WGS sequence"/>
</dbReference>
<feature type="compositionally biased region" description="Polar residues" evidence="1">
    <location>
        <begin position="40"/>
        <end position="60"/>
    </location>
</feature>
<feature type="compositionally biased region" description="Low complexity" evidence="1">
    <location>
        <begin position="61"/>
        <end position="72"/>
    </location>
</feature>
<feature type="region of interest" description="Disordered" evidence="1">
    <location>
        <begin position="93"/>
        <end position="113"/>
    </location>
</feature>
<evidence type="ECO:0000313" key="2">
    <source>
        <dbReference type="EMBL" id="MBB2989892.1"/>
    </source>
</evidence>
<keyword evidence="3" id="KW-1185">Reference proteome</keyword>
<name>A0A839Q9J8_MYCIR</name>
<evidence type="ECO:0000256" key="1">
    <source>
        <dbReference type="SAM" id="MobiDB-lite"/>
    </source>
</evidence>
<gene>
    <name evidence="2" type="ORF">FHR72_001355</name>
</gene>
<accession>A0A839Q9J8</accession>
<dbReference type="AlphaFoldDB" id="A0A839Q9J8"/>
<feature type="region of interest" description="Disordered" evidence="1">
    <location>
        <begin position="37"/>
        <end position="72"/>
    </location>
</feature>
<organism evidence="2 3">
    <name type="scientific">Mycolicibacterium iranicum</name>
    <name type="common">Mycobacterium iranicum</name>
    <dbReference type="NCBI Taxonomy" id="912594"/>
    <lineage>
        <taxon>Bacteria</taxon>
        <taxon>Bacillati</taxon>
        <taxon>Actinomycetota</taxon>
        <taxon>Actinomycetes</taxon>
        <taxon>Mycobacteriales</taxon>
        <taxon>Mycobacteriaceae</taxon>
        <taxon>Mycolicibacterium</taxon>
    </lineage>
</organism>
<comment type="caution">
    <text evidence="2">The sequence shown here is derived from an EMBL/GenBank/DDBJ whole genome shotgun (WGS) entry which is preliminary data.</text>
</comment>
<proteinExistence type="predicted"/>
<reference evidence="2 3" key="1">
    <citation type="submission" date="2020-08" db="EMBL/GenBank/DDBJ databases">
        <title>The Agave Microbiome: Exploring the role of microbial communities in plant adaptations to desert environments.</title>
        <authorList>
            <person name="Partida-Martinez L.P."/>
        </authorList>
    </citation>
    <scope>NUCLEOTIDE SEQUENCE [LARGE SCALE GENOMIC DNA]</scope>
    <source>
        <strain evidence="2 3">AT2.18</strain>
    </source>
</reference>
<dbReference type="EMBL" id="JACHVU010000002">
    <property type="protein sequence ID" value="MBB2989892.1"/>
    <property type="molecule type" value="Genomic_DNA"/>
</dbReference>
<protein>
    <submittedName>
        <fullName evidence="2">Uncharacterized protein</fullName>
    </submittedName>
</protein>
<sequence>MTIWSMRADTDARQSSKNLVRTAIPSIIACARSGEVSGNCDRSISPSTSLVKNSRPTARTSGAAYGSSISGSGSTVAAARAAATIVAVAPTLEARSHESSEVRAMAQASSADR</sequence>